<dbReference type="RefSeq" id="WP_183410044.1">
    <property type="nucleotide sequence ID" value="NZ_JACHWY010000001.1"/>
</dbReference>
<dbReference type="AlphaFoldDB" id="A0A7W4W4P5"/>
<accession>A0A7W4W4P5</accession>
<dbReference type="Proteomes" id="UP000537130">
    <property type="component" value="Unassembled WGS sequence"/>
</dbReference>
<comment type="caution">
    <text evidence="1">The sequence shown here is derived from an EMBL/GenBank/DDBJ whole genome shotgun (WGS) entry which is preliminary data.</text>
</comment>
<evidence type="ECO:0000313" key="1">
    <source>
        <dbReference type="EMBL" id="MBB3047421.1"/>
    </source>
</evidence>
<sequence length="461" mass="54033">MNYLKKNLTVGDNRITGYFPARTSLPKDGDFDWDIAKASIVKNLYRKKISDKLFKSFTGSMEEKEEYAIQAFRKICREDFIEALDDDGLWSHIDAMFFTKKNYEGLAPEALLFKLTALSQSSPQNRLADMFSGIMRGFCLKDIPSESNNFIEEKVLNSLRSDEIMENIQDGSKTLSRGINEKPYLPYITKYFTQDVSFLASHPKYFLAQLEPFLKFYAYIYTAQLALNIKNFREEPRARPLYFILDHETASKERTDLVTYGHRAVQDNLQYIFPYLSMSESLQEPSKENNVERVPLWILARNLSEKDTESLIEYAENFSRDRYEGTDFKFKYDKSNKDPHYWLESLLHESVSQFGRRRKRHAAREKFIKTTENELCRDFVKSRGQIGNVLVLNQDYISLITNISIGSKKKLRFGELLEEWKNRGIFFDKQSQKELLKFFERIGNVERMSDSGDAVYVFKTI</sequence>
<organism evidence="1 2">
    <name type="scientific">Litorivivens lipolytica</name>
    <dbReference type="NCBI Taxonomy" id="1524264"/>
    <lineage>
        <taxon>Bacteria</taxon>
        <taxon>Pseudomonadati</taxon>
        <taxon>Pseudomonadota</taxon>
        <taxon>Gammaproteobacteria</taxon>
        <taxon>Litorivivens</taxon>
    </lineage>
</organism>
<reference evidence="1 2" key="1">
    <citation type="submission" date="2020-08" db="EMBL/GenBank/DDBJ databases">
        <title>Genomic Encyclopedia of Type Strains, Phase III (KMG-III): the genomes of soil and plant-associated and newly described type strains.</title>
        <authorList>
            <person name="Whitman W."/>
        </authorList>
    </citation>
    <scope>NUCLEOTIDE SEQUENCE [LARGE SCALE GENOMIC DNA]</scope>
    <source>
        <strain evidence="1 2">CECT 8654</strain>
    </source>
</reference>
<keyword evidence="2" id="KW-1185">Reference proteome</keyword>
<evidence type="ECO:0000313" key="2">
    <source>
        <dbReference type="Proteomes" id="UP000537130"/>
    </source>
</evidence>
<proteinExistence type="predicted"/>
<gene>
    <name evidence="1" type="ORF">FHR99_001657</name>
</gene>
<dbReference type="NCBIfam" id="TIGR03236">
    <property type="entry name" value="dnd_assoc_1"/>
    <property type="match status" value="1"/>
</dbReference>
<name>A0A7W4W4P5_9GAMM</name>
<protein>
    <submittedName>
        <fullName evidence="1">DNA phosphorothioation-dependent restriction protein DptG</fullName>
    </submittedName>
</protein>
<dbReference type="InterPro" id="IPR017645">
    <property type="entry name" value="Dnd_assoc_1"/>
</dbReference>
<dbReference type="EMBL" id="JACHWY010000001">
    <property type="protein sequence ID" value="MBB3047421.1"/>
    <property type="molecule type" value="Genomic_DNA"/>
</dbReference>